<name>A0A1Q9F441_SYMMI</name>
<dbReference type="EMBL" id="LSRX01000016">
    <property type="protein sequence ID" value="OLQ14412.1"/>
    <property type="molecule type" value="Genomic_DNA"/>
</dbReference>
<feature type="region of interest" description="Disordered" evidence="2">
    <location>
        <begin position="237"/>
        <end position="257"/>
    </location>
</feature>
<evidence type="ECO:0000256" key="1">
    <source>
        <dbReference type="SAM" id="Coils"/>
    </source>
</evidence>
<protein>
    <recommendedName>
        <fullName evidence="5">Reverse transcriptase domain-containing protein</fullName>
    </recommendedName>
</protein>
<accession>A0A1Q9F441</accession>
<keyword evidence="4" id="KW-1185">Reference proteome</keyword>
<comment type="caution">
    <text evidence="3">The sequence shown here is derived from an EMBL/GenBank/DDBJ whole genome shotgun (WGS) entry which is preliminary data.</text>
</comment>
<evidence type="ECO:0000313" key="3">
    <source>
        <dbReference type="EMBL" id="OLQ14412.1"/>
    </source>
</evidence>
<dbReference type="AlphaFoldDB" id="A0A1Q9F441"/>
<dbReference type="OrthoDB" id="441543at2759"/>
<evidence type="ECO:0000256" key="2">
    <source>
        <dbReference type="SAM" id="MobiDB-lite"/>
    </source>
</evidence>
<evidence type="ECO:0000313" key="4">
    <source>
        <dbReference type="Proteomes" id="UP000186817"/>
    </source>
</evidence>
<keyword evidence="1" id="KW-0175">Coiled coil</keyword>
<proteinExistence type="predicted"/>
<reference evidence="3 4" key="1">
    <citation type="submission" date="2016-02" db="EMBL/GenBank/DDBJ databases">
        <title>Genome analysis of coral dinoflagellate symbionts highlights evolutionary adaptations to a symbiotic lifestyle.</title>
        <authorList>
            <person name="Aranda M."/>
            <person name="Li Y."/>
            <person name="Liew Y.J."/>
            <person name="Baumgarten S."/>
            <person name="Simakov O."/>
            <person name="Wilson M."/>
            <person name="Piel J."/>
            <person name="Ashoor H."/>
            <person name="Bougouffa S."/>
            <person name="Bajic V.B."/>
            <person name="Ryu T."/>
            <person name="Ravasi T."/>
            <person name="Bayer T."/>
            <person name="Micklem G."/>
            <person name="Kim H."/>
            <person name="Bhak J."/>
            <person name="Lajeunesse T.C."/>
            <person name="Voolstra C.R."/>
        </authorList>
    </citation>
    <scope>NUCLEOTIDE SEQUENCE [LARGE SCALE GENOMIC DNA]</scope>
    <source>
        <strain evidence="3 4">CCMP2467</strain>
    </source>
</reference>
<dbReference type="Proteomes" id="UP000186817">
    <property type="component" value="Unassembled WGS sequence"/>
</dbReference>
<feature type="coiled-coil region" evidence="1">
    <location>
        <begin position="348"/>
        <end position="375"/>
    </location>
</feature>
<sequence>MEVGPPLVGRVHPAWQGASWNPKLCTFDLHNAYRQFALDPESRAFSVVALLNPESEELGLFEGKALPFGSTASVLHFNRLSRLFWRIGLEVFLFWANFVDDYPIMSPECLAKSSMDTMLVLSSLLGFSASVDKLSPFSHIATMLGVEVDLSSAAEGCIRIKNKEGRASEVCEVIHECIAEGCIQLRDFAKVSARDRSPVPITEYQLDDWGYWNSWWPQPSRKSQRQAQRAAEYRATQKFLSQQDEKDLSQDWDMSPPGLMGPQDDKYKEAAAALWEGAEPAAQRLLRAAGIPPPDEDQEVPPAKQISRCMAEYKNITWLHRTLIGKKIALQAKTEKIKQQFEAAVDQLTAVSSRIEAVEEQLMRAHAQIKEKVNNAQQPQITALSGLLKEAGIDLNKEQEFLENSWKEIGLGMALHETPKRSCHLSSGATPEQVLRRKARALAKYMEFVGTGRNGFSTEVLSVSDPYPDSIAISQWLGTPEL</sequence>
<gene>
    <name evidence="3" type="ORF">AK812_SmicGene1557</name>
</gene>
<evidence type="ECO:0008006" key="5">
    <source>
        <dbReference type="Google" id="ProtNLM"/>
    </source>
</evidence>
<dbReference type="InterPro" id="IPR043502">
    <property type="entry name" value="DNA/RNA_pol_sf"/>
</dbReference>
<dbReference type="SUPFAM" id="SSF56672">
    <property type="entry name" value="DNA/RNA polymerases"/>
    <property type="match status" value="1"/>
</dbReference>
<organism evidence="3 4">
    <name type="scientific">Symbiodinium microadriaticum</name>
    <name type="common">Dinoflagellate</name>
    <name type="synonym">Zooxanthella microadriatica</name>
    <dbReference type="NCBI Taxonomy" id="2951"/>
    <lineage>
        <taxon>Eukaryota</taxon>
        <taxon>Sar</taxon>
        <taxon>Alveolata</taxon>
        <taxon>Dinophyceae</taxon>
        <taxon>Suessiales</taxon>
        <taxon>Symbiodiniaceae</taxon>
        <taxon>Symbiodinium</taxon>
    </lineage>
</organism>